<dbReference type="EC" id="1.5.1.2" evidence="4"/>
<dbReference type="GO" id="GO:0055129">
    <property type="term" value="P:L-proline biosynthetic process"/>
    <property type="evidence" value="ECO:0007669"/>
    <property type="project" value="UniProtKB-UniRule"/>
</dbReference>
<evidence type="ECO:0000256" key="4">
    <source>
        <dbReference type="HAMAP-Rule" id="MF_01925"/>
    </source>
</evidence>
<comment type="catalytic activity">
    <reaction evidence="4">
        <text>L-proline + NADP(+) = (S)-1-pyrroline-5-carboxylate + NADPH + 2 H(+)</text>
        <dbReference type="Rhea" id="RHEA:14109"/>
        <dbReference type="ChEBI" id="CHEBI:15378"/>
        <dbReference type="ChEBI" id="CHEBI:17388"/>
        <dbReference type="ChEBI" id="CHEBI:57783"/>
        <dbReference type="ChEBI" id="CHEBI:58349"/>
        <dbReference type="ChEBI" id="CHEBI:60039"/>
        <dbReference type="EC" id="1.5.1.2"/>
    </reaction>
</comment>
<evidence type="ECO:0000259" key="6">
    <source>
        <dbReference type="Pfam" id="PF03807"/>
    </source>
</evidence>
<comment type="similarity">
    <text evidence="1 4">Belongs to the pyrroline-5-carboxylate reductase family.</text>
</comment>
<organism evidence="8 9">
    <name type="scientific">Pararhizobium antarcticum</name>
    <dbReference type="NCBI Taxonomy" id="1798805"/>
    <lineage>
        <taxon>Bacteria</taxon>
        <taxon>Pseudomonadati</taxon>
        <taxon>Pseudomonadota</taxon>
        <taxon>Alphaproteobacteria</taxon>
        <taxon>Hyphomicrobiales</taxon>
        <taxon>Rhizobiaceae</taxon>
        <taxon>Rhizobium/Agrobacterium group</taxon>
        <taxon>Pararhizobium</taxon>
    </lineage>
</organism>
<dbReference type="PIRSF" id="PIRSF000193">
    <property type="entry name" value="Pyrrol-5-carb_rd"/>
    <property type="match status" value="1"/>
</dbReference>
<dbReference type="SUPFAM" id="SSF48179">
    <property type="entry name" value="6-phosphogluconate dehydrogenase C-terminal domain-like"/>
    <property type="match status" value="1"/>
</dbReference>
<comment type="caution">
    <text evidence="8">The sequence shown here is derived from an EMBL/GenBank/DDBJ whole genome shotgun (WGS) entry which is preliminary data.</text>
</comment>
<feature type="domain" description="Pyrroline-5-carboxylate reductase catalytic N-terminal" evidence="6">
    <location>
        <begin position="6"/>
        <end position="94"/>
    </location>
</feature>
<dbReference type="PANTHER" id="PTHR11645:SF0">
    <property type="entry name" value="PYRROLINE-5-CARBOXYLATE REDUCTASE 3"/>
    <property type="match status" value="1"/>
</dbReference>
<dbReference type="UniPathway" id="UPA00098">
    <property type="reaction ID" value="UER00361"/>
</dbReference>
<dbReference type="InterPro" id="IPR036291">
    <property type="entry name" value="NAD(P)-bd_dom_sf"/>
</dbReference>
<name>A0A657LKL6_9HYPH</name>
<dbReference type="PANTHER" id="PTHR11645">
    <property type="entry name" value="PYRROLINE-5-CARBOXYLATE REDUCTASE"/>
    <property type="match status" value="1"/>
</dbReference>
<evidence type="ECO:0000256" key="5">
    <source>
        <dbReference type="PIRSR" id="PIRSR000193-1"/>
    </source>
</evidence>
<evidence type="ECO:0000259" key="7">
    <source>
        <dbReference type="Pfam" id="PF14748"/>
    </source>
</evidence>
<reference evidence="8 9" key="1">
    <citation type="submission" date="2016-02" db="EMBL/GenBank/DDBJ databases">
        <title>Genome sequencing of a beta-galactosidase producing bacteria Rhizobium sp. 59.</title>
        <authorList>
            <person name="Wang D."/>
            <person name="Kot W."/>
            <person name="Qin Y."/>
            <person name="Hansen L."/>
            <person name="Naqvi K."/>
            <person name="Rensing C."/>
        </authorList>
    </citation>
    <scope>NUCLEOTIDE SEQUENCE [LARGE SCALE GENOMIC DNA]</scope>
    <source>
        <strain evidence="8 9">59</strain>
    </source>
</reference>
<dbReference type="InterPro" id="IPR008927">
    <property type="entry name" value="6-PGluconate_DH-like_C_sf"/>
</dbReference>
<evidence type="ECO:0000256" key="3">
    <source>
        <dbReference type="ARBA" id="ARBA00023002"/>
    </source>
</evidence>
<dbReference type="Pfam" id="PF03807">
    <property type="entry name" value="F420_oxidored"/>
    <property type="match status" value="1"/>
</dbReference>
<feature type="binding site" evidence="5">
    <location>
        <begin position="9"/>
        <end position="15"/>
    </location>
    <ligand>
        <name>NADP(+)</name>
        <dbReference type="ChEBI" id="CHEBI:58349"/>
    </ligand>
</feature>
<keyword evidence="4" id="KW-0641">Proline biosynthesis</keyword>
<proteinExistence type="inferred from homology"/>
<dbReference type="AlphaFoldDB" id="A0A657LKL6"/>
<dbReference type="Proteomes" id="UP000182661">
    <property type="component" value="Unassembled WGS sequence"/>
</dbReference>
<dbReference type="InterPro" id="IPR000304">
    <property type="entry name" value="Pyrroline-COOH_reductase"/>
</dbReference>
<evidence type="ECO:0000256" key="2">
    <source>
        <dbReference type="ARBA" id="ARBA00022857"/>
    </source>
</evidence>
<evidence type="ECO:0000313" key="9">
    <source>
        <dbReference type="Proteomes" id="UP000182661"/>
    </source>
</evidence>
<protein>
    <recommendedName>
        <fullName evidence="4">Pyrroline-5-carboxylate reductase</fullName>
        <shortName evidence="4">P5C reductase</shortName>
        <shortName evidence="4">P5CR</shortName>
        <ecNumber evidence="4">1.5.1.2</ecNumber>
    </recommendedName>
    <alternativeName>
        <fullName evidence="4">PCA reductase</fullName>
    </alternativeName>
</protein>
<dbReference type="EMBL" id="LSRP01000140">
    <property type="protein sequence ID" value="OJF90536.1"/>
    <property type="molecule type" value="Genomic_DNA"/>
</dbReference>
<keyword evidence="4" id="KW-0028">Amino-acid biosynthesis</keyword>
<keyword evidence="4" id="KW-0963">Cytoplasm</keyword>
<evidence type="ECO:0000313" key="8">
    <source>
        <dbReference type="EMBL" id="OJF90536.1"/>
    </source>
</evidence>
<dbReference type="InterPro" id="IPR029036">
    <property type="entry name" value="P5CR_dimer"/>
</dbReference>
<keyword evidence="2 4" id="KW-0521">NADP</keyword>
<comment type="pathway">
    <text evidence="4">Amino-acid biosynthesis; L-proline biosynthesis; L-proline from L-glutamate 5-semialdehyde: step 1/1.</text>
</comment>
<dbReference type="GO" id="GO:0005737">
    <property type="term" value="C:cytoplasm"/>
    <property type="evidence" value="ECO:0007669"/>
    <property type="project" value="UniProtKB-SubCell"/>
</dbReference>
<dbReference type="InterPro" id="IPR028939">
    <property type="entry name" value="P5C_Rdtase_cat_N"/>
</dbReference>
<feature type="binding site" evidence="5">
    <location>
        <position position="58"/>
    </location>
    <ligand>
        <name>NADPH</name>
        <dbReference type="ChEBI" id="CHEBI:57783"/>
    </ligand>
</feature>
<dbReference type="Pfam" id="PF14748">
    <property type="entry name" value="P5CR_dimer"/>
    <property type="match status" value="1"/>
</dbReference>
<feature type="domain" description="Pyrroline-5-carboxylate reductase dimerisation" evidence="7">
    <location>
        <begin position="158"/>
        <end position="260"/>
    </location>
</feature>
<dbReference type="Gene3D" id="3.40.50.720">
    <property type="entry name" value="NAD(P)-binding Rossmann-like Domain"/>
    <property type="match status" value="1"/>
</dbReference>
<dbReference type="SUPFAM" id="SSF51735">
    <property type="entry name" value="NAD(P)-binding Rossmann-fold domains"/>
    <property type="match status" value="1"/>
</dbReference>
<gene>
    <name evidence="4" type="primary">proC</name>
    <name evidence="8" type="ORF">AX760_07950</name>
</gene>
<sequence>MGVTTLGVIGGSGWLGGALLRPALARGFVQPSDLILSSRSGRSSGFDAWPAVRFTTENAALAAACDIVILSVRPEDLGALDLDLSGKLVISVMARVTADALGSRFNAERIIRAMPNASAEHGLSFTPWFATSEVTANDEAFADGFFACSGKTTRLRGEKELDYFTALTGSGPAFIAAFADVMIRDAVANGVAPTVADAAVRQLFLGASTWMAKVAESPAETVKVFTDYGGTTAAGLTAMKAADIETPISKGLAAAAKRASTA</sequence>
<accession>A0A657LKL6</accession>
<feature type="binding site" evidence="5">
    <location>
        <position position="38"/>
    </location>
    <ligand>
        <name>NADP(+)</name>
        <dbReference type="ChEBI" id="CHEBI:58349"/>
    </ligand>
</feature>
<dbReference type="GO" id="GO:0004735">
    <property type="term" value="F:pyrroline-5-carboxylate reductase activity"/>
    <property type="evidence" value="ECO:0007669"/>
    <property type="project" value="UniProtKB-UniRule"/>
</dbReference>
<keyword evidence="9" id="KW-1185">Reference proteome</keyword>
<comment type="function">
    <text evidence="4">Catalyzes the reduction of 1-pyrroline-5-carboxylate (PCA) to L-proline.</text>
</comment>
<evidence type="ECO:0000256" key="1">
    <source>
        <dbReference type="ARBA" id="ARBA00005525"/>
    </source>
</evidence>
<dbReference type="Gene3D" id="1.10.3730.10">
    <property type="entry name" value="ProC C-terminal domain-like"/>
    <property type="match status" value="1"/>
</dbReference>
<dbReference type="HAMAP" id="MF_01925">
    <property type="entry name" value="P5C_reductase"/>
    <property type="match status" value="1"/>
</dbReference>
<comment type="catalytic activity">
    <reaction evidence="4">
        <text>L-proline + NAD(+) = (S)-1-pyrroline-5-carboxylate + NADH + 2 H(+)</text>
        <dbReference type="Rhea" id="RHEA:14105"/>
        <dbReference type="ChEBI" id="CHEBI:15378"/>
        <dbReference type="ChEBI" id="CHEBI:17388"/>
        <dbReference type="ChEBI" id="CHEBI:57540"/>
        <dbReference type="ChEBI" id="CHEBI:57945"/>
        <dbReference type="ChEBI" id="CHEBI:60039"/>
        <dbReference type="EC" id="1.5.1.2"/>
    </reaction>
</comment>
<keyword evidence="3 4" id="KW-0560">Oxidoreductase</keyword>
<comment type="subcellular location">
    <subcellularLocation>
        <location evidence="4">Cytoplasm</location>
    </subcellularLocation>
</comment>